<gene>
    <name evidence="1" type="ORF">M501DRAFT_998997</name>
</gene>
<organism evidence="1 2">
    <name type="scientific">Patellaria atrata CBS 101060</name>
    <dbReference type="NCBI Taxonomy" id="1346257"/>
    <lineage>
        <taxon>Eukaryota</taxon>
        <taxon>Fungi</taxon>
        <taxon>Dikarya</taxon>
        <taxon>Ascomycota</taxon>
        <taxon>Pezizomycotina</taxon>
        <taxon>Dothideomycetes</taxon>
        <taxon>Dothideomycetes incertae sedis</taxon>
        <taxon>Patellariales</taxon>
        <taxon>Patellariaceae</taxon>
        <taxon>Patellaria</taxon>
    </lineage>
</organism>
<evidence type="ECO:0000313" key="1">
    <source>
        <dbReference type="EMBL" id="KAF2835528.1"/>
    </source>
</evidence>
<proteinExistence type="predicted"/>
<dbReference type="EMBL" id="MU006108">
    <property type="protein sequence ID" value="KAF2835528.1"/>
    <property type="molecule type" value="Genomic_DNA"/>
</dbReference>
<evidence type="ECO:0000313" key="2">
    <source>
        <dbReference type="Proteomes" id="UP000799429"/>
    </source>
</evidence>
<dbReference type="AlphaFoldDB" id="A0A9P4VLG5"/>
<reference evidence="1" key="1">
    <citation type="journal article" date="2020" name="Stud. Mycol.">
        <title>101 Dothideomycetes genomes: a test case for predicting lifestyles and emergence of pathogens.</title>
        <authorList>
            <person name="Haridas S."/>
            <person name="Albert R."/>
            <person name="Binder M."/>
            <person name="Bloem J."/>
            <person name="Labutti K."/>
            <person name="Salamov A."/>
            <person name="Andreopoulos B."/>
            <person name="Baker S."/>
            <person name="Barry K."/>
            <person name="Bills G."/>
            <person name="Bluhm B."/>
            <person name="Cannon C."/>
            <person name="Castanera R."/>
            <person name="Culley D."/>
            <person name="Daum C."/>
            <person name="Ezra D."/>
            <person name="Gonzalez J."/>
            <person name="Henrissat B."/>
            <person name="Kuo A."/>
            <person name="Liang C."/>
            <person name="Lipzen A."/>
            <person name="Lutzoni F."/>
            <person name="Magnuson J."/>
            <person name="Mondo S."/>
            <person name="Nolan M."/>
            <person name="Ohm R."/>
            <person name="Pangilinan J."/>
            <person name="Park H.-J."/>
            <person name="Ramirez L."/>
            <person name="Alfaro M."/>
            <person name="Sun H."/>
            <person name="Tritt A."/>
            <person name="Yoshinaga Y."/>
            <person name="Zwiers L.-H."/>
            <person name="Turgeon B."/>
            <person name="Goodwin S."/>
            <person name="Spatafora J."/>
            <person name="Crous P."/>
            <person name="Grigoriev I."/>
        </authorList>
    </citation>
    <scope>NUCLEOTIDE SEQUENCE</scope>
    <source>
        <strain evidence="1">CBS 101060</strain>
    </source>
</reference>
<sequence>MAHRMKKTKVRLLDCGCTEYRGGETCRIRTERAISKRNAAIKLIRKWMSTCSSSEASGVHTL</sequence>
<keyword evidence="2" id="KW-1185">Reference proteome</keyword>
<protein>
    <submittedName>
        <fullName evidence="1">Uncharacterized protein</fullName>
    </submittedName>
</protein>
<dbReference type="Proteomes" id="UP000799429">
    <property type="component" value="Unassembled WGS sequence"/>
</dbReference>
<accession>A0A9P4VLG5</accession>
<comment type="caution">
    <text evidence="1">The sequence shown here is derived from an EMBL/GenBank/DDBJ whole genome shotgun (WGS) entry which is preliminary data.</text>
</comment>
<name>A0A9P4VLG5_9PEZI</name>